<proteinExistence type="predicted"/>
<feature type="domain" description="Purine catabolism PurC-like" evidence="1">
    <location>
        <begin position="54"/>
        <end position="157"/>
    </location>
</feature>
<evidence type="ECO:0000313" key="4">
    <source>
        <dbReference type="Proteomes" id="UP000244649"/>
    </source>
</evidence>
<dbReference type="AlphaFoldDB" id="A0A2T7W0K3"/>
<comment type="caution">
    <text evidence="3">The sequence shown here is derived from an EMBL/GenBank/DDBJ whole genome shotgun (WGS) entry which is preliminary data.</text>
</comment>
<gene>
    <name evidence="3" type="ORF">DC432_14455</name>
</gene>
<evidence type="ECO:0000259" key="2">
    <source>
        <dbReference type="Pfam" id="PF13556"/>
    </source>
</evidence>
<reference evidence="3 4" key="1">
    <citation type="submission" date="2018-04" db="EMBL/GenBank/DDBJ databases">
        <authorList>
            <person name="Go L.Y."/>
            <person name="Mitchell J.A."/>
        </authorList>
    </citation>
    <scope>NUCLEOTIDE SEQUENCE [LARGE SCALE GENOMIC DNA]</scope>
    <source>
        <strain evidence="3 4">TPD7010</strain>
    </source>
</reference>
<dbReference type="Pfam" id="PF07905">
    <property type="entry name" value="PucR"/>
    <property type="match status" value="1"/>
</dbReference>
<dbReference type="EMBL" id="QDFT01000054">
    <property type="protein sequence ID" value="PVE62677.1"/>
    <property type="molecule type" value="Genomic_DNA"/>
</dbReference>
<name>A0A2T7W0K3_MICTE</name>
<accession>A0A2T7W0K3</accession>
<evidence type="ECO:0000259" key="1">
    <source>
        <dbReference type="Pfam" id="PF07905"/>
    </source>
</evidence>
<protein>
    <submittedName>
        <fullName evidence="3">PucR family transcriptional regulator</fullName>
    </submittedName>
</protein>
<dbReference type="Gene3D" id="1.10.10.2840">
    <property type="entry name" value="PucR C-terminal helix-turn-helix domain"/>
    <property type="match status" value="1"/>
</dbReference>
<dbReference type="InterPro" id="IPR012914">
    <property type="entry name" value="PucR_dom"/>
</dbReference>
<dbReference type="PANTHER" id="PTHR33744">
    <property type="entry name" value="CARBOHYDRATE DIACID REGULATOR"/>
    <property type="match status" value="1"/>
</dbReference>
<sequence length="528" mass="55589">MTPVCSVVRREGVAELSVPSRDTRQFGPPMPASLRTLLDNDRARLRALTPLDDEILDRPLSWVHSSDLLDPTPWLEPGNLLLTNGAPFSGTDAADPRAYAERLRDAGVAGLGFATDVIHAEVPPEVVEACAAAGVPLIEVGRRAPFIGIIRFVADLIAADRAARFTWLLDAQRAVARAAVRDDGLREILRTLARLLDTWVALYDGAGARIPLEGIPSAPPVEEQRVAGETRRLLERATAASVQLPAPGGAVLQTIGRSGGLRGVLAVGARAAFDPAEKDLVATVVALASIALDQQRHVQTSLRTVRSGVLELLVDGHADAAGRLAEAVFGALPAGPTTVVTLAAGAAEPGLLDELDVIMTDPGRLFFAERGGDVVVLAIEGDDVISSLVARRRLVAGSAVHLDGDDLATTLRRADLAAREAPAGTVRAYADIAGSGLVGALRERGGDLIAASLLRPLEAVAPGERRRLVDSARAWLDANGAWDPAARGLGIHRHTLKARMAQLEQVLGIDLSTFSARAELWAALQLTG</sequence>
<dbReference type="InterPro" id="IPR051448">
    <property type="entry name" value="CdaR-like_regulators"/>
</dbReference>
<dbReference type="Proteomes" id="UP000244649">
    <property type="component" value="Unassembled WGS sequence"/>
</dbReference>
<dbReference type="InterPro" id="IPR025736">
    <property type="entry name" value="PucR_C-HTH_dom"/>
</dbReference>
<dbReference type="Pfam" id="PF13556">
    <property type="entry name" value="HTH_30"/>
    <property type="match status" value="1"/>
</dbReference>
<dbReference type="InterPro" id="IPR042070">
    <property type="entry name" value="PucR_C-HTH_sf"/>
</dbReference>
<organism evidence="3 4">
    <name type="scientific">Microbacterium testaceum</name>
    <name type="common">Aureobacterium testaceum</name>
    <name type="synonym">Brevibacterium testaceum</name>
    <dbReference type="NCBI Taxonomy" id="2033"/>
    <lineage>
        <taxon>Bacteria</taxon>
        <taxon>Bacillati</taxon>
        <taxon>Actinomycetota</taxon>
        <taxon>Actinomycetes</taxon>
        <taxon>Micrococcales</taxon>
        <taxon>Microbacteriaceae</taxon>
        <taxon>Microbacterium</taxon>
    </lineage>
</organism>
<dbReference type="PANTHER" id="PTHR33744:SF1">
    <property type="entry name" value="DNA-BINDING TRANSCRIPTIONAL ACTIVATOR ADER"/>
    <property type="match status" value="1"/>
</dbReference>
<feature type="domain" description="PucR C-terminal helix-turn-helix" evidence="2">
    <location>
        <begin position="468"/>
        <end position="525"/>
    </location>
</feature>
<evidence type="ECO:0000313" key="3">
    <source>
        <dbReference type="EMBL" id="PVE62677.1"/>
    </source>
</evidence>